<gene>
    <name evidence="2" type="ORF">IAA73_11365</name>
</gene>
<organism evidence="2 3">
    <name type="scientific">Candidatus Gallipaludibacter merdavium</name>
    <dbReference type="NCBI Taxonomy" id="2840839"/>
    <lineage>
        <taxon>Bacteria</taxon>
        <taxon>Pseudomonadati</taxon>
        <taxon>Bacteroidota</taxon>
        <taxon>Bacteroidia</taxon>
        <taxon>Bacteroidales</taxon>
        <taxon>Candidatus Gallipaludibacter</taxon>
    </lineage>
</organism>
<protein>
    <submittedName>
        <fullName evidence="2">DUF1460 domain-containing protein</fullName>
    </submittedName>
</protein>
<keyword evidence="1" id="KW-0732">Signal</keyword>
<dbReference type="Proteomes" id="UP000823641">
    <property type="component" value="Unassembled WGS sequence"/>
</dbReference>
<dbReference type="InterPro" id="IPR010846">
    <property type="entry name" value="AmiA-like"/>
</dbReference>
<dbReference type="SUPFAM" id="SSF54001">
    <property type="entry name" value="Cysteine proteinases"/>
    <property type="match status" value="1"/>
</dbReference>
<accession>A0A9D9N5H1</accession>
<evidence type="ECO:0000313" key="3">
    <source>
        <dbReference type="Proteomes" id="UP000823641"/>
    </source>
</evidence>
<sequence length="270" mass="30621">MKRILLIIIALCGLLESVVAQKQAVDSLKVVALLEHYATAPHNLVDLASCFIGFPYKAGTLEQENEPLVVNLSEFDCVTFVETVLALKLALDEQPDYAGFCHQLERLRYRNGIRDGYLSRLHYFSEWIAQAERNAILQEWTCEWGGTPYACTFNVLSRNAAHIPALMNADKEQMEQLRQMEENLSQQHYCRLPKDDVSHVRENDIIAFCASGNGIDVYHVGFVIFIDGKPHLLHASSTQKKVVVSEDDLSHYMAEVKRFSGYRVVRLAAF</sequence>
<dbReference type="Gene3D" id="1.10.3670.10">
    <property type="entry name" value="Putative xylanase like domain"/>
    <property type="match status" value="1"/>
</dbReference>
<name>A0A9D9N5H1_9BACT</name>
<evidence type="ECO:0000256" key="1">
    <source>
        <dbReference type="SAM" id="SignalP"/>
    </source>
</evidence>
<dbReference type="EMBL" id="JADIMG010000104">
    <property type="protein sequence ID" value="MBO8460910.1"/>
    <property type="molecule type" value="Genomic_DNA"/>
</dbReference>
<evidence type="ECO:0000313" key="2">
    <source>
        <dbReference type="EMBL" id="MBO8460910.1"/>
    </source>
</evidence>
<feature type="chain" id="PRO_5039402993" evidence="1">
    <location>
        <begin position="21"/>
        <end position="270"/>
    </location>
</feature>
<dbReference type="Pfam" id="PF07313">
    <property type="entry name" value="AmiA-like"/>
    <property type="match status" value="1"/>
</dbReference>
<reference evidence="2" key="2">
    <citation type="journal article" date="2021" name="PeerJ">
        <title>Extensive microbial diversity within the chicken gut microbiome revealed by metagenomics and culture.</title>
        <authorList>
            <person name="Gilroy R."/>
            <person name="Ravi A."/>
            <person name="Getino M."/>
            <person name="Pursley I."/>
            <person name="Horton D.L."/>
            <person name="Alikhan N.F."/>
            <person name="Baker D."/>
            <person name="Gharbi K."/>
            <person name="Hall N."/>
            <person name="Watson M."/>
            <person name="Adriaenssens E.M."/>
            <person name="Foster-Nyarko E."/>
            <person name="Jarju S."/>
            <person name="Secka A."/>
            <person name="Antonio M."/>
            <person name="Oren A."/>
            <person name="Chaudhuri R.R."/>
            <person name="La Ragione R."/>
            <person name="Hildebrand F."/>
            <person name="Pallen M.J."/>
        </authorList>
    </citation>
    <scope>NUCLEOTIDE SEQUENCE</scope>
    <source>
        <strain evidence="2">G3-3990</strain>
    </source>
</reference>
<proteinExistence type="predicted"/>
<dbReference type="AlphaFoldDB" id="A0A9D9N5H1"/>
<dbReference type="InterPro" id="IPR038765">
    <property type="entry name" value="Papain-like_cys_pep_sf"/>
</dbReference>
<reference evidence="2" key="1">
    <citation type="submission" date="2020-10" db="EMBL/GenBank/DDBJ databases">
        <authorList>
            <person name="Gilroy R."/>
        </authorList>
    </citation>
    <scope>NUCLEOTIDE SEQUENCE</scope>
    <source>
        <strain evidence="2">G3-3990</strain>
    </source>
</reference>
<dbReference type="Gene3D" id="2.30.260.10">
    <property type="entry name" value="putative xylanase like domain"/>
    <property type="match status" value="1"/>
</dbReference>
<comment type="caution">
    <text evidence="2">The sequence shown here is derived from an EMBL/GenBank/DDBJ whole genome shotgun (WGS) entry which is preliminary data.</text>
</comment>
<feature type="signal peptide" evidence="1">
    <location>
        <begin position="1"/>
        <end position="20"/>
    </location>
</feature>